<name>A0A0F8VTY9_9ZZZZ</name>
<feature type="non-terminal residue" evidence="2">
    <location>
        <position position="1"/>
    </location>
</feature>
<gene>
    <name evidence="2" type="ORF">LCGC14_3151100</name>
</gene>
<feature type="compositionally biased region" description="Basic and acidic residues" evidence="1">
    <location>
        <begin position="264"/>
        <end position="273"/>
    </location>
</feature>
<dbReference type="EMBL" id="LAZR01069367">
    <property type="protein sequence ID" value="KKK47843.1"/>
    <property type="molecule type" value="Genomic_DNA"/>
</dbReference>
<comment type="caution">
    <text evidence="2">The sequence shown here is derived from an EMBL/GenBank/DDBJ whole genome shotgun (WGS) entry which is preliminary data.</text>
</comment>
<feature type="region of interest" description="Disordered" evidence="1">
    <location>
        <begin position="241"/>
        <end position="284"/>
    </location>
</feature>
<proteinExistence type="predicted"/>
<protein>
    <submittedName>
        <fullName evidence="2">Uncharacterized protein</fullName>
    </submittedName>
</protein>
<sequence>EKAELSDHVKRSLRADKALLKTLSREKLAAFGQAAGIVTGEIRTEAAGEQAAIASQLEELYDISSVQAGNPVALALNDAAERLAGGENAAEVKQELLETVRAHLQASEFVTAPPDTEGVGEAPEGAGRAPDAGEEGRLAPEAPPPELILESEPETADAEVGLEVQDDIFGAPAPAEGGDQFGLFGEDDPTGAPRRMQGFTEAQEQAVRTVDVLRERVAKGLATEAELAQYQEARALLARDTDEVVPRERPTPAPEFREEPEDMFSGRERESDLRAPASSMMDPGYVSAPLASDFLSSRQEFAEADPQILAGVGDPSIPASKFNVRARMEIIQDLSD</sequence>
<evidence type="ECO:0000313" key="2">
    <source>
        <dbReference type="EMBL" id="KKK47843.1"/>
    </source>
</evidence>
<feature type="region of interest" description="Disordered" evidence="1">
    <location>
        <begin position="107"/>
        <end position="195"/>
    </location>
</feature>
<reference evidence="2" key="1">
    <citation type="journal article" date="2015" name="Nature">
        <title>Complex archaea that bridge the gap between prokaryotes and eukaryotes.</title>
        <authorList>
            <person name="Spang A."/>
            <person name="Saw J.H."/>
            <person name="Jorgensen S.L."/>
            <person name="Zaremba-Niedzwiedzka K."/>
            <person name="Martijn J."/>
            <person name="Lind A.E."/>
            <person name="van Eijk R."/>
            <person name="Schleper C."/>
            <person name="Guy L."/>
            <person name="Ettema T.J."/>
        </authorList>
    </citation>
    <scope>NUCLEOTIDE SEQUENCE</scope>
</reference>
<feature type="non-terminal residue" evidence="2">
    <location>
        <position position="336"/>
    </location>
</feature>
<feature type="compositionally biased region" description="Basic and acidic residues" evidence="1">
    <location>
        <begin position="241"/>
        <end position="250"/>
    </location>
</feature>
<evidence type="ECO:0000256" key="1">
    <source>
        <dbReference type="SAM" id="MobiDB-lite"/>
    </source>
</evidence>
<organism evidence="2">
    <name type="scientific">marine sediment metagenome</name>
    <dbReference type="NCBI Taxonomy" id="412755"/>
    <lineage>
        <taxon>unclassified sequences</taxon>
        <taxon>metagenomes</taxon>
        <taxon>ecological metagenomes</taxon>
    </lineage>
</organism>
<accession>A0A0F8VTY9</accession>
<dbReference type="AlphaFoldDB" id="A0A0F8VTY9"/>